<keyword evidence="2" id="KW-1185">Reference proteome</keyword>
<evidence type="ECO:0000313" key="2">
    <source>
        <dbReference type="Proteomes" id="UP000270296"/>
    </source>
</evidence>
<protein>
    <submittedName>
        <fullName evidence="3">Carn_acyltransf domain-containing protein</fullName>
    </submittedName>
</protein>
<sequence length="85" mass="9561">MVETHKLLGVGSLQYDEVPRLAYHNRVLSYFNASPLSAQSESDNVDEAYKDLKEAVISSAKDCERARKRIAKLPKNREGALALRQ</sequence>
<evidence type="ECO:0000313" key="1">
    <source>
        <dbReference type="EMBL" id="VDP08022.1"/>
    </source>
</evidence>
<proteinExistence type="predicted"/>
<name>A0A183IPZ5_9BILA</name>
<dbReference type="EMBL" id="UZAM01009176">
    <property type="protein sequence ID" value="VDP08022.1"/>
    <property type="molecule type" value="Genomic_DNA"/>
</dbReference>
<accession>A0A183IPZ5</accession>
<reference evidence="3" key="1">
    <citation type="submission" date="2016-06" db="UniProtKB">
        <authorList>
            <consortium name="WormBaseParasite"/>
        </authorList>
    </citation>
    <scope>IDENTIFICATION</scope>
</reference>
<gene>
    <name evidence="1" type="ORF">SBAD_LOCUS5692</name>
</gene>
<reference evidence="1 2" key="2">
    <citation type="submission" date="2018-11" db="EMBL/GenBank/DDBJ databases">
        <authorList>
            <consortium name="Pathogen Informatics"/>
        </authorList>
    </citation>
    <scope>NUCLEOTIDE SEQUENCE [LARGE SCALE GENOMIC DNA]</scope>
</reference>
<dbReference type="WBParaSite" id="SBAD_0000591701-mRNA-1">
    <property type="protein sequence ID" value="SBAD_0000591701-mRNA-1"/>
    <property type="gene ID" value="SBAD_0000591701"/>
</dbReference>
<organism evidence="3">
    <name type="scientific">Soboliphyme baturini</name>
    <dbReference type="NCBI Taxonomy" id="241478"/>
    <lineage>
        <taxon>Eukaryota</taxon>
        <taxon>Metazoa</taxon>
        <taxon>Ecdysozoa</taxon>
        <taxon>Nematoda</taxon>
        <taxon>Enoplea</taxon>
        <taxon>Dorylaimia</taxon>
        <taxon>Dioctophymatida</taxon>
        <taxon>Dioctophymatoidea</taxon>
        <taxon>Soboliphymatidae</taxon>
        <taxon>Soboliphyme</taxon>
    </lineage>
</organism>
<evidence type="ECO:0000313" key="3">
    <source>
        <dbReference type="WBParaSite" id="SBAD_0000591701-mRNA-1"/>
    </source>
</evidence>
<dbReference type="AlphaFoldDB" id="A0A183IPZ5"/>
<dbReference type="Proteomes" id="UP000270296">
    <property type="component" value="Unassembled WGS sequence"/>
</dbReference>